<gene>
    <name evidence="7" type="ORF">PSACC_02919</name>
</gene>
<dbReference type="Proteomes" id="UP000240830">
    <property type="component" value="Unassembled WGS sequence"/>
</dbReference>
<evidence type="ECO:0000256" key="6">
    <source>
        <dbReference type="SAM" id="MobiDB-lite"/>
    </source>
</evidence>
<dbReference type="SUPFAM" id="SSF50978">
    <property type="entry name" value="WD40 repeat-like"/>
    <property type="match status" value="1"/>
</dbReference>
<evidence type="ECO:0000313" key="8">
    <source>
        <dbReference type="Proteomes" id="UP000240830"/>
    </source>
</evidence>
<accession>A0A2H9TI43</accession>
<dbReference type="EMBL" id="MTSL01000179">
    <property type="protein sequence ID" value="PJF17290.1"/>
    <property type="molecule type" value="Genomic_DNA"/>
</dbReference>
<dbReference type="AlphaFoldDB" id="A0A2H9TI43"/>
<dbReference type="InterPro" id="IPR039241">
    <property type="entry name" value="Rrp9-like"/>
</dbReference>
<feature type="compositionally biased region" description="Low complexity" evidence="6">
    <location>
        <begin position="13"/>
        <end position="23"/>
    </location>
</feature>
<keyword evidence="3" id="KW-0677">Repeat</keyword>
<dbReference type="GO" id="GO:0034511">
    <property type="term" value="F:U3 snoRNA binding"/>
    <property type="evidence" value="ECO:0007669"/>
    <property type="project" value="InterPro"/>
</dbReference>
<dbReference type="Pfam" id="PF00400">
    <property type="entry name" value="WD40"/>
    <property type="match status" value="5"/>
</dbReference>
<keyword evidence="8" id="KW-1185">Reference proteome</keyword>
<evidence type="ECO:0000256" key="1">
    <source>
        <dbReference type="ARBA" id="ARBA00004123"/>
    </source>
</evidence>
<keyword evidence="4" id="KW-0539">Nucleus</keyword>
<keyword evidence="2 5" id="KW-0853">WD repeat</keyword>
<sequence length="417" mass="46168">MSRKRTLEDSTSEAESSAASAVDSDAEEREANRARREAARRYLESLQETALSGRLDATETVEDETVDAEAVDRENIAARLRQDVLQTRGKVFRNLAEEYRQDTPAPMRTLKGPNYTPTCVAFSADGASVFAGFKSGDILQWNVVTGAKMHTFVRGHSDHVLCMAVSPDGVHLVSGGKDKLVHVWSIPERKLLTTFKSHRGPVTGLAFQLASRTLFSASTDRTVKLWDMEQLAYVDTLFGHQDEVICVDALSQERCLTVGARDRTVRLWKVPEESQLVFRGLEDAGGRIDVATLIDSQHFASASDTGAISLWGMHKKKPLTTQYDAHTAGVTCLYSFRLTDLLISASDDGMVRLWRVDTESYRSLELIREIPVTGTVNGVVLNEDGSKMALAVGKDHRLGRWNVNKSAKNRIVLVDLK</sequence>
<dbReference type="STRING" id="1246581.A0A2H9TI43"/>
<feature type="repeat" description="WD" evidence="5">
    <location>
        <begin position="237"/>
        <end position="278"/>
    </location>
</feature>
<proteinExistence type="predicted"/>
<dbReference type="SMART" id="SM00320">
    <property type="entry name" value="WD40"/>
    <property type="match status" value="7"/>
</dbReference>
<evidence type="ECO:0000256" key="2">
    <source>
        <dbReference type="ARBA" id="ARBA00022574"/>
    </source>
</evidence>
<dbReference type="OrthoDB" id="189968at2759"/>
<name>A0A2H9TI43_9FUNG</name>
<dbReference type="PANTHER" id="PTHR19865">
    <property type="entry name" value="U3 SMALL NUCLEOLAR RNA INTERACTING PROTEIN 2"/>
    <property type="match status" value="1"/>
</dbReference>
<dbReference type="GO" id="GO:0032040">
    <property type="term" value="C:small-subunit processome"/>
    <property type="evidence" value="ECO:0007669"/>
    <property type="project" value="TreeGrafter"/>
</dbReference>
<dbReference type="Gene3D" id="2.130.10.10">
    <property type="entry name" value="YVTN repeat-like/Quinoprotein amine dehydrogenase"/>
    <property type="match status" value="1"/>
</dbReference>
<feature type="repeat" description="WD" evidence="5">
    <location>
        <begin position="153"/>
        <end position="194"/>
    </location>
</feature>
<dbReference type="PRINTS" id="PR00320">
    <property type="entry name" value="GPROTEINBRPT"/>
</dbReference>
<dbReference type="InterPro" id="IPR036322">
    <property type="entry name" value="WD40_repeat_dom_sf"/>
</dbReference>
<dbReference type="PANTHER" id="PTHR19865:SF0">
    <property type="entry name" value="U3 SMALL NUCLEOLAR RNA-INTERACTING PROTEIN 2"/>
    <property type="match status" value="1"/>
</dbReference>
<dbReference type="InterPro" id="IPR020472">
    <property type="entry name" value="WD40_PAC1"/>
</dbReference>
<dbReference type="PROSITE" id="PS50294">
    <property type="entry name" value="WD_REPEATS_REGION"/>
    <property type="match status" value="4"/>
</dbReference>
<feature type="region of interest" description="Disordered" evidence="6">
    <location>
        <begin position="1"/>
        <end position="37"/>
    </location>
</feature>
<protein>
    <submittedName>
        <fullName evidence="7">Uncharacterized protein</fullName>
    </submittedName>
</protein>
<dbReference type="CDD" id="cd00200">
    <property type="entry name" value="WD40"/>
    <property type="match status" value="1"/>
</dbReference>
<evidence type="ECO:0000256" key="4">
    <source>
        <dbReference type="ARBA" id="ARBA00023242"/>
    </source>
</evidence>
<reference evidence="7 8" key="1">
    <citation type="submission" date="2016-10" db="EMBL/GenBank/DDBJ databases">
        <title>The genome of Paramicrosporidium saccamoebae is the missing link in understanding Cryptomycota and Microsporidia evolution.</title>
        <authorList>
            <person name="Quandt C.A."/>
            <person name="Beaudet D."/>
            <person name="Corsaro D."/>
            <person name="Michel R."/>
            <person name="Corradi N."/>
            <person name="James T."/>
        </authorList>
    </citation>
    <scope>NUCLEOTIDE SEQUENCE [LARGE SCALE GENOMIC DNA]</scope>
    <source>
        <strain evidence="7 8">KSL3</strain>
    </source>
</reference>
<dbReference type="InterPro" id="IPR019775">
    <property type="entry name" value="WD40_repeat_CS"/>
</dbReference>
<dbReference type="PROSITE" id="PS00678">
    <property type="entry name" value="WD_REPEATS_1"/>
    <property type="match status" value="1"/>
</dbReference>
<organism evidence="7 8">
    <name type="scientific">Paramicrosporidium saccamoebae</name>
    <dbReference type="NCBI Taxonomy" id="1246581"/>
    <lineage>
        <taxon>Eukaryota</taxon>
        <taxon>Fungi</taxon>
        <taxon>Fungi incertae sedis</taxon>
        <taxon>Cryptomycota</taxon>
        <taxon>Cryptomycota incertae sedis</taxon>
        <taxon>Paramicrosporidium</taxon>
    </lineage>
</organism>
<dbReference type="InterPro" id="IPR001680">
    <property type="entry name" value="WD40_rpt"/>
</dbReference>
<dbReference type="FunFam" id="2.130.10.10:FF:000509">
    <property type="entry name" value="U3 small nucleolar RNA-interacting protein"/>
    <property type="match status" value="1"/>
</dbReference>
<evidence type="ECO:0000256" key="5">
    <source>
        <dbReference type="PROSITE-ProRule" id="PRU00221"/>
    </source>
</evidence>
<evidence type="ECO:0000313" key="7">
    <source>
        <dbReference type="EMBL" id="PJF17290.1"/>
    </source>
</evidence>
<evidence type="ECO:0000256" key="3">
    <source>
        <dbReference type="ARBA" id="ARBA00022737"/>
    </source>
</evidence>
<comment type="caution">
    <text evidence="7">The sequence shown here is derived from an EMBL/GenBank/DDBJ whole genome shotgun (WGS) entry which is preliminary data.</text>
</comment>
<feature type="repeat" description="WD" evidence="5">
    <location>
        <begin position="323"/>
        <end position="364"/>
    </location>
</feature>
<feature type="repeat" description="WD" evidence="5">
    <location>
        <begin position="195"/>
        <end position="236"/>
    </location>
</feature>
<dbReference type="PROSITE" id="PS50082">
    <property type="entry name" value="WD_REPEATS_2"/>
    <property type="match status" value="4"/>
</dbReference>
<dbReference type="InterPro" id="IPR015943">
    <property type="entry name" value="WD40/YVTN_repeat-like_dom_sf"/>
</dbReference>
<comment type="subcellular location">
    <subcellularLocation>
        <location evidence="1">Nucleus</location>
    </subcellularLocation>
</comment>